<comment type="caution">
    <text evidence="1">The sequence shown here is derived from an EMBL/GenBank/DDBJ whole genome shotgun (WGS) entry which is preliminary data.</text>
</comment>
<dbReference type="EMBL" id="QNUK01000590">
    <property type="protein sequence ID" value="KAF5891379.1"/>
    <property type="molecule type" value="Genomic_DNA"/>
</dbReference>
<gene>
    <name evidence="1" type="primary">gp05l</name>
    <name evidence="1" type="ORF">DAT39_018907</name>
</gene>
<name>A0A8J4TIZ5_CLAMG</name>
<organism evidence="1 2">
    <name type="scientific">Clarias magur</name>
    <name type="common">Asian catfish</name>
    <name type="synonym">Macropteronotus magur</name>
    <dbReference type="NCBI Taxonomy" id="1594786"/>
    <lineage>
        <taxon>Eukaryota</taxon>
        <taxon>Metazoa</taxon>
        <taxon>Chordata</taxon>
        <taxon>Craniata</taxon>
        <taxon>Vertebrata</taxon>
        <taxon>Euteleostomi</taxon>
        <taxon>Actinopterygii</taxon>
        <taxon>Neopterygii</taxon>
        <taxon>Teleostei</taxon>
        <taxon>Ostariophysi</taxon>
        <taxon>Siluriformes</taxon>
        <taxon>Clariidae</taxon>
        <taxon>Clarias</taxon>
    </lineage>
</organism>
<accession>A0A8J4TIZ5</accession>
<dbReference type="Proteomes" id="UP000727407">
    <property type="component" value="Unassembled WGS sequence"/>
</dbReference>
<dbReference type="AlphaFoldDB" id="A0A8J4TIZ5"/>
<keyword evidence="2" id="KW-1185">Reference proteome</keyword>
<evidence type="ECO:0000313" key="1">
    <source>
        <dbReference type="EMBL" id="KAF5891379.1"/>
    </source>
</evidence>
<reference evidence="1" key="1">
    <citation type="submission" date="2020-07" db="EMBL/GenBank/DDBJ databases">
        <title>Clarias magur genome sequencing, assembly and annotation.</title>
        <authorList>
            <person name="Kushwaha B."/>
            <person name="Kumar R."/>
            <person name="Das P."/>
            <person name="Joshi C.G."/>
            <person name="Kumar D."/>
            <person name="Nagpure N.S."/>
            <person name="Pandey M."/>
            <person name="Agarwal S."/>
            <person name="Srivastava S."/>
            <person name="Singh M."/>
            <person name="Sahoo L."/>
            <person name="Jayasankar P."/>
            <person name="Meher P.K."/>
            <person name="Koringa P.G."/>
            <person name="Iquebal M.A."/>
            <person name="Das S.P."/>
            <person name="Bit A."/>
            <person name="Patnaik S."/>
            <person name="Patel N."/>
            <person name="Shah T.M."/>
            <person name="Hinsu A."/>
            <person name="Jena J.K."/>
        </authorList>
    </citation>
    <scope>NUCLEOTIDE SEQUENCE</scope>
    <source>
        <strain evidence="1">CIFAMagur01</strain>
        <tissue evidence="1">Testis</tissue>
    </source>
</reference>
<protein>
    <submittedName>
        <fullName evidence="1">Putative metalloendopeptidase G1-type</fullName>
    </submittedName>
</protein>
<sequence>MHPGLGPGTPSSATLPAVSTLPEWNFDKDGLKHRIQSLLDVKYRRTSLSGGVKMRPAMEFGE</sequence>
<proteinExistence type="predicted"/>
<evidence type="ECO:0000313" key="2">
    <source>
        <dbReference type="Proteomes" id="UP000727407"/>
    </source>
</evidence>